<name>A0A923PTX3_9BACT</name>
<dbReference type="GO" id="GO:0006355">
    <property type="term" value="P:regulation of DNA-templated transcription"/>
    <property type="evidence" value="ECO:0007669"/>
    <property type="project" value="TreeGrafter"/>
</dbReference>
<reference evidence="4" key="1">
    <citation type="submission" date="2020-08" db="EMBL/GenBank/DDBJ databases">
        <title>Lewinella bacteria from marine environments.</title>
        <authorList>
            <person name="Zhong Y."/>
        </authorList>
    </citation>
    <scope>NUCLEOTIDE SEQUENCE</scope>
    <source>
        <strain evidence="4">KCTC 42187</strain>
    </source>
</reference>
<dbReference type="Pfam" id="PF04397">
    <property type="entry name" value="LytTR"/>
    <property type="match status" value="1"/>
</dbReference>
<accession>A0A923PTX3</accession>
<dbReference type="SUPFAM" id="SSF52172">
    <property type="entry name" value="CheY-like"/>
    <property type="match status" value="1"/>
</dbReference>
<dbReference type="PANTHER" id="PTHR48111">
    <property type="entry name" value="REGULATOR OF RPOS"/>
    <property type="match status" value="1"/>
</dbReference>
<dbReference type="GO" id="GO:0000156">
    <property type="term" value="F:phosphorelay response regulator activity"/>
    <property type="evidence" value="ECO:0007669"/>
    <property type="project" value="TreeGrafter"/>
</dbReference>
<feature type="modified residue" description="4-aspartylphosphate" evidence="2">
    <location>
        <position position="56"/>
    </location>
</feature>
<dbReference type="GO" id="GO:0032993">
    <property type="term" value="C:protein-DNA complex"/>
    <property type="evidence" value="ECO:0007669"/>
    <property type="project" value="TreeGrafter"/>
</dbReference>
<dbReference type="PANTHER" id="PTHR48111:SF69">
    <property type="entry name" value="RESPONSE REGULATOR RECEIVER"/>
    <property type="match status" value="1"/>
</dbReference>
<sequence length="237" mass="26720">MTPLRCLLIDDERLARVELRALLEEHPGVEVLADTGTPAAVPDLVTQWRPDLIFLDINMPACNGFELLSHLPSCPPVVFVTAYEEFALQAFSVHALDYLLKPVQPARLAETLRVVRERLHAERGQDRKIFIATAKGGHYLALNEVFLIRAYDHYLRLYSPGGTDLIHHGLASFLATCPEHEFFRANRSEAIRIAAVVGTGRLSRGRLLLELPQGHRVRVSESQSILWRKRKYPGGEE</sequence>
<dbReference type="Gene3D" id="2.40.50.1020">
    <property type="entry name" value="LytTr DNA-binding domain"/>
    <property type="match status" value="1"/>
</dbReference>
<dbReference type="Gene3D" id="3.40.50.2300">
    <property type="match status" value="1"/>
</dbReference>
<dbReference type="Proteomes" id="UP000650081">
    <property type="component" value="Unassembled WGS sequence"/>
</dbReference>
<comment type="caution">
    <text evidence="4">The sequence shown here is derived from an EMBL/GenBank/DDBJ whole genome shotgun (WGS) entry which is preliminary data.</text>
</comment>
<dbReference type="EMBL" id="JACSIT010000154">
    <property type="protein sequence ID" value="MBC6996742.1"/>
    <property type="molecule type" value="Genomic_DNA"/>
</dbReference>
<evidence type="ECO:0000313" key="5">
    <source>
        <dbReference type="Proteomes" id="UP000650081"/>
    </source>
</evidence>
<keyword evidence="1" id="KW-0238">DNA-binding</keyword>
<dbReference type="RefSeq" id="WP_187468750.1">
    <property type="nucleotide sequence ID" value="NZ_JACSIT010000154.1"/>
</dbReference>
<evidence type="ECO:0000256" key="1">
    <source>
        <dbReference type="ARBA" id="ARBA00023125"/>
    </source>
</evidence>
<protein>
    <submittedName>
        <fullName evidence="4">Response regulator transcription factor</fullName>
    </submittedName>
</protein>
<dbReference type="InterPro" id="IPR011006">
    <property type="entry name" value="CheY-like_superfamily"/>
</dbReference>
<evidence type="ECO:0000313" key="4">
    <source>
        <dbReference type="EMBL" id="MBC6996742.1"/>
    </source>
</evidence>
<dbReference type="SMART" id="SM00850">
    <property type="entry name" value="LytTR"/>
    <property type="match status" value="1"/>
</dbReference>
<proteinExistence type="predicted"/>
<dbReference type="PROSITE" id="PS50110">
    <property type="entry name" value="RESPONSE_REGULATORY"/>
    <property type="match status" value="1"/>
</dbReference>
<evidence type="ECO:0000259" key="3">
    <source>
        <dbReference type="PROSITE" id="PS50110"/>
    </source>
</evidence>
<evidence type="ECO:0000256" key="2">
    <source>
        <dbReference type="PROSITE-ProRule" id="PRU00169"/>
    </source>
</evidence>
<dbReference type="GO" id="GO:0005829">
    <property type="term" value="C:cytosol"/>
    <property type="evidence" value="ECO:0007669"/>
    <property type="project" value="TreeGrafter"/>
</dbReference>
<feature type="domain" description="Response regulatory" evidence="3">
    <location>
        <begin position="5"/>
        <end position="116"/>
    </location>
</feature>
<dbReference type="GO" id="GO:0000976">
    <property type="term" value="F:transcription cis-regulatory region binding"/>
    <property type="evidence" value="ECO:0007669"/>
    <property type="project" value="TreeGrafter"/>
</dbReference>
<dbReference type="Pfam" id="PF00072">
    <property type="entry name" value="Response_reg"/>
    <property type="match status" value="1"/>
</dbReference>
<dbReference type="InterPro" id="IPR007492">
    <property type="entry name" value="LytTR_DNA-bd_dom"/>
</dbReference>
<dbReference type="SMART" id="SM00448">
    <property type="entry name" value="REC"/>
    <property type="match status" value="1"/>
</dbReference>
<dbReference type="InterPro" id="IPR039420">
    <property type="entry name" value="WalR-like"/>
</dbReference>
<organism evidence="4 5">
    <name type="scientific">Neolewinella lacunae</name>
    <dbReference type="NCBI Taxonomy" id="1517758"/>
    <lineage>
        <taxon>Bacteria</taxon>
        <taxon>Pseudomonadati</taxon>
        <taxon>Bacteroidota</taxon>
        <taxon>Saprospiria</taxon>
        <taxon>Saprospirales</taxon>
        <taxon>Lewinellaceae</taxon>
        <taxon>Neolewinella</taxon>
    </lineage>
</organism>
<dbReference type="AlphaFoldDB" id="A0A923PTX3"/>
<gene>
    <name evidence="4" type="ORF">H9S92_21395</name>
</gene>
<keyword evidence="5" id="KW-1185">Reference proteome</keyword>
<keyword evidence="2" id="KW-0597">Phosphoprotein</keyword>
<dbReference type="InterPro" id="IPR001789">
    <property type="entry name" value="Sig_transdc_resp-reg_receiver"/>
</dbReference>